<dbReference type="PIRSF" id="PIRSF005856">
    <property type="entry name" value="Rad51"/>
    <property type="match status" value="1"/>
</dbReference>
<dbReference type="Gene3D" id="3.40.50.300">
    <property type="entry name" value="P-loop containing nucleotide triphosphate hydrolases"/>
    <property type="match status" value="1"/>
</dbReference>
<keyword evidence="6" id="KW-0539">Nucleus</keyword>
<evidence type="ECO:0000256" key="2">
    <source>
        <dbReference type="ARBA" id="ARBA00022741"/>
    </source>
</evidence>
<dbReference type="EMBL" id="JAAAHW010009911">
    <property type="protein sequence ID" value="KAF9934557.1"/>
    <property type="molecule type" value="Genomic_DNA"/>
</dbReference>
<dbReference type="Proteomes" id="UP000749646">
    <property type="component" value="Unassembled WGS sequence"/>
</dbReference>
<proteinExistence type="predicted"/>
<dbReference type="GO" id="GO:0005524">
    <property type="term" value="F:ATP binding"/>
    <property type="evidence" value="ECO:0007669"/>
    <property type="project" value="UniProtKB-KW"/>
</dbReference>
<feature type="domain" description="RecA family profile 1" evidence="8">
    <location>
        <begin position="78"/>
        <end position="270"/>
    </location>
</feature>
<accession>A0A9P6IKJ6</accession>
<dbReference type="AlphaFoldDB" id="A0A9P6IKJ6"/>
<evidence type="ECO:0000313" key="9">
    <source>
        <dbReference type="EMBL" id="KAF9934557.1"/>
    </source>
</evidence>
<evidence type="ECO:0000259" key="8">
    <source>
        <dbReference type="PROSITE" id="PS50162"/>
    </source>
</evidence>
<keyword evidence="5" id="KW-0234">DNA repair</keyword>
<evidence type="ECO:0000256" key="4">
    <source>
        <dbReference type="ARBA" id="ARBA00022840"/>
    </source>
</evidence>
<dbReference type="SMART" id="SM00382">
    <property type="entry name" value="AAA"/>
    <property type="match status" value="1"/>
</dbReference>
<dbReference type="GO" id="GO:0005657">
    <property type="term" value="C:replication fork"/>
    <property type="evidence" value="ECO:0007669"/>
    <property type="project" value="TreeGrafter"/>
</dbReference>
<organism evidence="9 10">
    <name type="scientific">Modicella reniformis</name>
    <dbReference type="NCBI Taxonomy" id="1440133"/>
    <lineage>
        <taxon>Eukaryota</taxon>
        <taxon>Fungi</taxon>
        <taxon>Fungi incertae sedis</taxon>
        <taxon>Mucoromycota</taxon>
        <taxon>Mortierellomycotina</taxon>
        <taxon>Mortierellomycetes</taxon>
        <taxon>Mortierellales</taxon>
        <taxon>Mortierellaceae</taxon>
        <taxon>Modicella</taxon>
    </lineage>
</organism>
<protein>
    <recommendedName>
        <fullName evidence="7">DNA repair protein RAD51 homolog 3</fullName>
    </recommendedName>
</protein>
<dbReference type="InterPro" id="IPR020588">
    <property type="entry name" value="RecA_ATP-bd"/>
</dbReference>
<evidence type="ECO:0000256" key="6">
    <source>
        <dbReference type="ARBA" id="ARBA00023242"/>
    </source>
</evidence>
<dbReference type="InterPro" id="IPR052093">
    <property type="entry name" value="HR_Repair_Mediator"/>
</dbReference>
<dbReference type="GO" id="GO:0000707">
    <property type="term" value="P:meiotic DNA recombinase assembly"/>
    <property type="evidence" value="ECO:0007669"/>
    <property type="project" value="TreeGrafter"/>
</dbReference>
<reference evidence="9" key="1">
    <citation type="journal article" date="2020" name="Fungal Divers.">
        <title>Resolving the Mortierellaceae phylogeny through synthesis of multi-gene phylogenetics and phylogenomics.</title>
        <authorList>
            <person name="Vandepol N."/>
            <person name="Liber J."/>
            <person name="Desiro A."/>
            <person name="Na H."/>
            <person name="Kennedy M."/>
            <person name="Barry K."/>
            <person name="Grigoriev I.V."/>
            <person name="Miller A.N."/>
            <person name="O'Donnell K."/>
            <person name="Stajich J.E."/>
            <person name="Bonito G."/>
        </authorList>
    </citation>
    <scope>NUCLEOTIDE SEQUENCE</scope>
    <source>
        <strain evidence="9">MES-2147</strain>
    </source>
</reference>
<keyword evidence="2" id="KW-0547">Nucleotide-binding</keyword>
<dbReference type="PANTHER" id="PTHR46239:SF1">
    <property type="entry name" value="DNA REPAIR PROTEIN RAD51 HOMOLOG 3"/>
    <property type="match status" value="1"/>
</dbReference>
<dbReference type="SUPFAM" id="SSF52540">
    <property type="entry name" value="P-loop containing nucleoside triphosphate hydrolases"/>
    <property type="match status" value="1"/>
</dbReference>
<dbReference type="InterPro" id="IPR027417">
    <property type="entry name" value="P-loop_NTPase"/>
</dbReference>
<sequence length="370" mass="39869">MAAFRPAITLRLSANLKEKVLRSGYGTVADLSSVPIQDLATELKLSPEQSRELSYQLYPTSTSWVSFTANQTLEHERKWMPITTSSTALNSLFGGGQGIPPGKITEICGLAGSGKTQLGLQLCINAQIPCSAGGAGGTAIFVDTEGSFVAKRVAQLAAACSERLGGLAHNVGDTSSIITTEGLMQGIQYCRVHSSVELIAMIRMLDGIVQAHPKTKLIVIDSIAFLFRSNFSDMNARTKLVATLGRQLATLARGYDIAMATKIESHQGQSSYQSSEHSSTSNQVQPALGDTWANMCTHRIRLYHSHADGERSARLFKSPTIQEQTVLFQIGYEGITDVEDVSSFQALGSPANDEISFGLDNDEAFWDVEA</sequence>
<dbReference type="InterPro" id="IPR003593">
    <property type="entry name" value="AAA+_ATPase"/>
</dbReference>
<dbReference type="InterPro" id="IPR016467">
    <property type="entry name" value="DNA_recomb/repair_RecA-like"/>
</dbReference>
<dbReference type="GO" id="GO:0033063">
    <property type="term" value="C:Rad51B-Rad51C-Rad51D-XRCC2 complex"/>
    <property type="evidence" value="ECO:0007669"/>
    <property type="project" value="TreeGrafter"/>
</dbReference>
<dbReference type="GO" id="GO:0140664">
    <property type="term" value="F:ATP-dependent DNA damage sensor activity"/>
    <property type="evidence" value="ECO:0007669"/>
    <property type="project" value="InterPro"/>
</dbReference>
<name>A0A9P6IKJ6_9FUNG</name>
<dbReference type="CDD" id="cd19492">
    <property type="entry name" value="Rad51C"/>
    <property type="match status" value="1"/>
</dbReference>
<dbReference type="PANTHER" id="PTHR46239">
    <property type="entry name" value="DNA REPAIR PROTEIN RAD51 HOMOLOG 3 RAD51C"/>
    <property type="match status" value="1"/>
</dbReference>
<dbReference type="InterPro" id="IPR013632">
    <property type="entry name" value="Rad51_C"/>
</dbReference>
<keyword evidence="3" id="KW-0227">DNA damage</keyword>
<comment type="caution">
    <text evidence="9">The sequence shown here is derived from an EMBL/GenBank/DDBJ whole genome shotgun (WGS) entry which is preliminary data.</text>
</comment>
<dbReference type="OrthoDB" id="5957327at2759"/>
<dbReference type="GO" id="GO:0008821">
    <property type="term" value="F:crossover junction DNA endonuclease activity"/>
    <property type="evidence" value="ECO:0007669"/>
    <property type="project" value="TreeGrafter"/>
</dbReference>
<evidence type="ECO:0000256" key="1">
    <source>
        <dbReference type="ARBA" id="ARBA00004123"/>
    </source>
</evidence>
<evidence type="ECO:0000313" key="10">
    <source>
        <dbReference type="Proteomes" id="UP000749646"/>
    </source>
</evidence>
<evidence type="ECO:0000256" key="3">
    <source>
        <dbReference type="ARBA" id="ARBA00022763"/>
    </source>
</evidence>
<evidence type="ECO:0000256" key="5">
    <source>
        <dbReference type="ARBA" id="ARBA00023204"/>
    </source>
</evidence>
<dbReference type="GO" id="GO:0000400">
    <property type="term" value="F:four-way junction DNA binding"/>
    <property type="evidence" value="ECO:0007669"/>
    <property type="project" value="TreeGrafter"/>
</dbReference>
<comment type="subcellular location">
    <subcellularLocation>
        <location evidence="1">Nucleus</location>
    </subcellularLocation>
</comment>
<keyword evidence="10" id="KW-1185">Reference proteome</keyword>
<dbReference type="GO" id="GO:0033065">
    <property type="term" value="C:Rad51C-XRCC3 complex"/>
    <property type="evidence" value="ECO:0007669"/>
    <property type="project" value="TreeGrafter"/>
</dbReference>
<evidence type="ECO:0000256" key="7">
    <source>
        <dbReference type="ARBA" id="ARBA00040674"/>
    </source>
</evidence>
<gene>
    <name evidence="9" type="primary">RAD51C</name>
    <name evidence="9" type="ORF">BGZ65_003698</name>
</gene>
<dbReference type="Pfam" id="PF08423">
    <property type="entry name" value="Rad51"/>
    <property type="match status" value="1"/>
</dbReference>
<keyword evidence="4" id="KW-0067">ATP-binding</keyword>
<dbReference type="GO" id="GO:0007131">
    <property type="term" value="P:reciprocal meiotic recombination"/>
    <property type="evidence" value="ECO:0007669"/>
    <property type="project" value="TreeGrafter"/>
</dbReference>
<dbReference type="PROSITE" id="PS50162">
    <property type="entry name" value="RECA_2"/>
    <property type="match status" value="1"/>
</dbReference>